<keyword evidence="5" id="KW-1185">Reference proteome</keyword>
<dbReference type="GO" id="GO:0000981">
    <property type="term" value="F:DNA-binding transcription factor activity, RNA polymerase II-specific"/>
    <property type="evidence" value="ECO:0007669"/>
    <property type="project" value="TreeGrafter"/>
</dbReference>
<evidence type="ECO:0000313" key="4">
    <source>
        <dbReference type="EMBL" id="CAB4043881.1"/>
    </source>
</evidence>
<comment type="caution">
    <text evidence="4">The sequence shown here is derived from an EMBL/GenBank/DDBJ whole genome shotgun (WGS) entry which is preliminary data.</text>
</comment>
<comment type="subcellular location">
    <subcellularLocation>
        <location evidence="1">Nucleus</location>
    </subcellularLocation>
</comment>
<dbReference type="SUPFAM" id="SSF46689">
    <property type="entry name" value="Homeodomain-like"/>
    <property type="match status" value="2"/>
</dbReference>
<name>A0A6S7KPI3_PARCT</name>
<dbReference type="PANTHER" id="PTHR46380">
    <property type="entry name" value="CYCLIN-D-BINDING MYB-LIKE TRANSCRIPTION FACTOR 1"/>
    <property type="match status" value="1"/>
</dbReference>
<accession>A0A6S7KPI3</accession>
<dbReference type="Gene3D" id="1.10.10.60">
    <property type="entry name" value="Homeodomain-like"/>
    <property type="match status" value="1"/>
</dbReference>
<dbReference type="InterPro" id="IPR001005">
    <property type="entry name" value="SANT/Myb"/>
</dbReference>
<sequence>MTVPRLLVQKRCNFQTLRFHGLFGDQWTKIGSCLGRSGMSVLHKFLELQGTNEGCWSEEEIGRLDASVRASTGTEFGSQIYGDINWIEVADFVMTRTSYQCRAKWLKDVCWKTANGEKNIKWNSEDDVKLIERLYVANETDENDINWVQMTKDLPKTPSVTWLRSKWTTLKKAVPNYTECDFEGKAA</sequence>
<keyword evidence="2" id="KW-0238">DNA-binding</keyword>
<dbReference type="InterPro" id="IPR009057">
    <property type="entry name" value="Homeodomain-like_sf"/>
</dbReference>
<evidence type="ECO:0000313" key="5">
    <source>
        <dbReference type="Proteomes" id="UP001152795"/>
    </source>
</evidence>
<dbReference type="AlphaFoldDB" id="A0A6S7KPI3"/>
<protein>
    <submittedName>
        <fullName evidence="4">Cyclin-D-binding Myb-like transcription factor 1</fullName>
    </submittedName>
</protein>
<evidence type="ECO:0000256" key="2">
    <source>
        <dbReference type="ARBA" id="ARBA00023125"/>
    </source>
</evidence>
<dbReference type="CDD" id="cd00167">
    <property type="entry name" value="SANT"/>
    <property type="match status" value="1"/>
</dbReference>
<dbReference type="EMBL" id="CACRXK020033454">
    <property type="protein sequence ID" value="CAB4043881.1"/>
    <property type="molecule type" value="Genomic_DNA"/>
</dbReference>
<dbReference type="GO" id="GO:0000978">
    <property type="term" value="F:RNA polymerase II cis-regulatory region sequence-specific DNA binding"/>
    <property type="evidence" value="ECO:0007669"/>
    <property type="project" value="TreeGrafter"/>
</dbReference>
<proteinExistence type="predicted"/>
<dbReference type="PROSITE" id="PS50090">
    <property type="entry name" value="MYB_LIKE"/>
    <property type="match status" value="1"/>
</dbReference>
<dbReference type="PANTHER" id="PTHR46380:SF2">
    <property type="entry name" value="CYCLIN-D-BINDING MYB-LIKE TRANSCRIPTION FACTOR 1"/>
    <property type="match status" value="1"/>
</dbReference>
<dbReference type="OrthoDB" id="5812619at2759"/>
<keyword evidence="3" id="KW-0539">Nucleus</keyword>
<dbReference type="Proteomes" id="UP001152795">
    <property type="component" value="Unassembled WGS sequence"/>
</dbReference>
<evidence type="ECO:0000256" key="3">
    <source>
        <dbReference type="ARBA" id="ARBA00023242"/>
    </source>
</evidence>
<reference evidence="4" key="1">
    <citation type="submission" date="2020-04" db="EMBL/GenBank/DDBJ databases">
        <authorList>
            <person name="Alioto T."/>
            <person name="Alioto T."/>
            <person name="Gomez Garrido J."/>
        </authorList>
    </citation>
    <scope>NUCLEOTIDE SEQUENCE</scope>
    <source>
        <strain evidence="4">A484AB</strain>
    </source>
</reference>
<organism evidence="4 5">
    <name type="scientific">Paramuricea clavata</name>
    <name type="common">Red gorgonian</name>
    <name type="synonym">Violescent sea-whip</name>
    <dbReference type="NCBI Taxonomy" id="317549"/>
    <lineage>
        <taxon>Eukaryota</taxon>
        <taxon>Metazoa</taxon>
        <taxon>Cnidaria</taxon>
        <taxon>Anthozoa</taxon>
        <taxon>Octocorallia</taxon>
        <taxon>Malacalcyonacea</taxon>
        <taxon>Plexauridae</taxon>
        <taxon>Paramuricea</taxon>
    </lineage>
</organism>
<gene>
    <name evidence="4" type="ORF">PACLA_8A051458</name>
</gene>
<evidence type="ECO:0000256" key="1">
    <source>
        <dbReference type="ARBA" id="ARBA00004123"/>
    </source>
</evidence>
<dbReference type="GO" id="GO:0005634">
    <property type="term" value="C:nucleus"/>
    <property type="evidence" value="ECO:0007669"/>
    <property type="project" value="UniProtKB-SubCell"/>
</dbReference>
<dbReference type="InterPro" id="IPR051651">
    <property type="entry name" value="DMTF1_DNA-bind_reg"/>
</dbReference>